<proteinExistence type="predicted"/>
<dbReference type="PROSITE" id="PS50077">
    <property type="entry name" value="HEAT_REPEAT"/>
    <property type="match status" value="1"/>
</dbReference>
<gene>
    <name evidence="2" type="primary">Clasp1</name>
    <name evidence="2" type="ORF">TNCV_4649511</name>
</gene>
<reference evidence="2" key="1">
    <citation type="submission" date="2020-08" db="EMBL/GenBank/DDBJ databases">
        <title>Multicomponent nature underlies the extraordinary mechanical properties of spider dragline silk.</title>
        <authorList>
            <person name="Kono N."/>
            <person name="Nakamura H."/>
            <person name="Mori M."/>
            <person name="Yoshida Y."/>
            <person name="Ohtoshi R."/>
            <person name="Malay A.D."/>
            <person name="Moran D.A.P."/>
            <person name="Tomita M."/>
            <person name="Numata K."/>
            <person name="Arakawa K."/>
        </authorList>
    </citation>
    <scope>NUCLEOTIDE SEQUENCE</scope>
</reference>
<organism evidence="2 3">
    <name type="scientific">Trichonephila clavipes</name>
    <name type="common">Golden silk orbweaver</name>
    <name type="synonym">Nephila clavipes</name>
    <dbReference type="NCBI Taxonomy" id="2585209"/>
    <lineage>
        <taxon>Eukaryota</taxon>
        <taxon>Metazoa</taxon>
        <taxon>Ecdysozoa</taxon>
        <taxon>Arthropoda</taxon>
        <taxon>Chelicerata</taxon>
        <taxon>Arachnida</taxon>
        <taxon>Araneae</taxon>
        <taxon>Araneomorphae</taxon>
        <taxon>Entelegynae</taxon>
        <taxon>Araneoidea</taxon>
        <taxon>Nephilidae</taxon>
        <taxon>Trichonephila</taxon>
    </lineage>
</organism>
<accession>A0A8X6SUQ3</accession>
<keyword evidence="3" id="KW-1185">Reference proteome</keyword>
<comment type="caution">
    <text evidence="2">The sequence shown here is derived from an EMBL/GenBank/DDBJ whole genome shotgun (WGS) entry which is preliminary data.</text>
</comment>
<dbReference type="InterPro" id="IPR021133">
    <property type="entry name" value="HEAT_type_2"/>
</dbReference>
<dbReference type="InterPro" id="IPR016024">
    <property type="entry name" value="ARM-type_fold"/>
</dbReference>
<dbReference type="InterPro" id="IPR011989">
    <property type="entry name" value="ARM-like"/>
</dbReference>
<evidence type="ECO:0000313" key="2">
    <source>
        <dbReference type="EMBL" id="GFY19781.1"/>
    </source>
</evidence>
<feature type="repeat" description="HEAT" evidence="1">
    <location>
        <begin position="50"/>
        <end position="87"/>
    </location>
</feature>
<evidence type="ECO:0000313" key="3">
    <source>
        <dbReference type="Proteomes" id="UP000887159"/>
    </source>
</evidence>
<protein>
    <submittedName>
        <fullName evidence="2">CLIP-associating protein 1</fullName>
    </submittedName>
</protein>
<dbReference type="SUPFAM" id="SSF48371">
    <property type="entry name" value="ARM repeat"/>
    <property type="match status" value="1"/>
</dbReference>
<evidence type="ECO:0000256" key="1">
    <source>
        <dbReference type="PROSITE-ProRule" id="PRU00103"/>
    </source>
</evidence>
<sequence length="181" mass="20369">MPEHMEVGLGACGDLNDMADGSRNFLNNIITGRECWCLKFGSSSLTISRLMPSLVKLLADPNSQVRDTAMATLVHVYKHVGERLRHDISKRAGIPPPKMQLLFTKFDEVKNAGNLLPSAMERSGRFVLGTFRFERMRVLNRSRQDDRLRVMLVLVHIDMTHSPANVSANKRTNDTIFVASM</sequence>
<dbReference type="AlphaFoldDB" id="A0A8X6SUQ3"/>
<name>A0A8X6SUQ3_TRICX</name>
<dbReference type="EMBL" id="BMAU01021353">
    <property type="protein sequence ID" value="GFY19781.1"/>
    <property type="molecule type" value="Genomic_DNA"/>
</dbReference>
<dbReference type="Proteomes" id="UP000887159">
    <property type="component" value="Unassembled WGS sequence"/>
</dbReference>
<dbReference type="Gene3D" id="1.25.10.10">
    <property type="entry name" value="Leucine-rich Repeat Variant"/>
    <property type="match status" value="1"/>
</dbReference>